<proteinExistence type="predicted"/>
<reference evidence="1 2" key="1">
    <citation type="submission" date="2023-02" db="EMBL/GenBank/DDBJ databases">
        <title>LHISI_Scaffold_Assembly.</title>
        <authorList>
            <person name="Stuart O.P."/>
            <person name="Cleave R."/>
            <person name="Magrath M.J.L."/>
            <person name="Mikheyev A.S."/>
        </authorList>
    </citation>
    <scope>NUCLEOTIDE SEQUENCE [LARGE SCALE GENOMIC DNA]</scope>
    <source>
        <strain evidence="1">Daus_M_001</strain>
        <tissue evidence="1">Leg muscle</tissue>
    </source>
</reference>
<evidence type="ECO:0000313" key="1">
    <source>
        <dbReference type="EMBL" id="KAJ8868713.1"/>
    </source>
</evidence>
<keyword evidence="2" id="KW-1185">Reference proteome</keyword>
<protein>
    <submittedName>
        <fullName evidence="1">Uncharacterized protein</fullName>
    </submittedName>
</protein>
<organism evidence="1 2">
    <name type="scientific">Dryococelus australis</name>
    <dbReference type="NCBI Taxonomy" id="614101"/>
    <lineage>
        <taxon>Eukaryota</taxon>
        <taxon>Metazoa</taxon>
        <taxon>Ecdysozoa</taxon>
        <taxon>Arthropoda</taxon>
        <taxon>Hexapoda</taxon>
        <taxon>Insecta</taxon>
        <taxon>Pterygota</taxon>
        <taxon>Neoptera</taxon>
        <taxon>Polyneoptera</taxon>
        <taxon>Phasmatodea</taxon>
        <taxon>Verophasmatodea</taxon>
        <taxon>Anareolatae</taxon>
        <taxon>Phasmatidae</taxon>
        <taxon>Eurycanthinae</taxon>
        <taxon>Dryococelus</taxon>
    </lineage>
</organism>
<dbReference type="Proteomes" id="UP001159363">
    <property type="component" value="Chromosome 13"/>
</dbReference>
<evidence type="ECO:0000313" key="2">
    <source>
        <dbReference type="Proteomes" id="UP001159363"/>
    </source>
</evidence>
<accession>A0ABQ9G8Y1</accession>
<dbReference type="EMBL" id="JARBHB010000014">
    <property type="protein sequence ID" value="KAJ8868713.1"/>
    <property type="molecule type" value="Genomic_DNA"/>
</dbReference>
<name>A0ABQ9G8Y1_9NEOP</name>
<gene>
    <name evidence="1" type="ORF">PR048_030252</name>
</gene>
<comment type="caution">
    <text evidence="1">The sequence shown here is derived from an EMBL/GenBank/DDBJ whole genome shotgun (WGS) entry which is preliminary data.</text>
</comment>
<sequence length="301" mass="34465">MSWLDSRVNISVFLSREKRRTEKASSLEELFPWRNWTYRAVSENPPNYVIFNLVRLLASHQGEPGLIPVRVTPDFRMWESFRTMALVGGFSRGSTFPTATSFRCTNREWRWEMKLFEEEAIMKEREREEEGEGTIHVRPYALISWDCAHKTVSLLPLFQLRLSHCDLMLVTSGGIFPYVLHCYWRPGLVVPEDTPIGLGTPLPRGRFSRLQPQSQLLSSKSCNQLRGGGGVPGPSSNLETGRFEVDEEARQDLGRRRPLLVAARVPENLDREARDERSCCIQGDAAAADEIAKNFEMFRKC</sequence>